<gene>
    <name evidence="1" type="ORF">SMIDD22_01624</name>
</gene>
<sequence length="47" mass="5339">MEKRKSALIIEQFGEIVSILGIATSNLSKNTKNDIMNTVLYIEKIDR</sequence>
<name>A0A139R8Y7_STRMT</name>
<protein>
    <submittedName>
        <fullName evidence="1">tRNA(Ile)-lysidine synthetase</fullName>
    </submittedName>
</protein>
<comment type="caution">
    <text evidence="1">The sequence shown here is derived from an EMBL/GenBank/DDBJ whole genome shotgun (WGS) entry which is preliminary data.</text>
</comment>
<reference evidence="1 2" key="1">
    <citation type="submission" date="2016-01" db="EMBL/GenBank/DDBJ databases">
        <title>Highly variable Streptococcus oralis are common among viridans streptococci isolated from primates.</title>
        <authorList>
            <person name="Denapaite D."/>
            <person name="Rieger M."/>
            <person name="Koendgen S."/>
            <person name="Brueckner R."/>
            <person name="Ochigava I."/>
            <person name="Kappeler P."/>
            <person name="Maetz-Rensing K."/>
            <person name="Leendertz F."/>
            <person name="Hakenbeck R."/>
        </authorList>
    </citation>
    <scope>NUCLEOTIDE SEQUENCE [LARGE SCALE GENOMIC DNA]</scope>
    <source>
        <strain evidence="1 2">DD22</strain>
    </source>
</reference>
<organism evidence="1 2">
    <name type="scientific">Streptococcus mitis</name>
    <dbReference type="NCBI Taxonomy" id="28037"/>
    <lineage>
        <taxon>Bacteria</taxon>
        <taxon>Bacillati</taxon>
        <taxon>Bacillota</taxon>
        <taxon>Bacilli</taxon>
        <taxon>Lactobacillales</taxon>
        <taxon>Streptococcaceae</taxon>
        <taxon>Streptococcus</taxon>
        <taxon>Streptococcus mitis group</taxon>
    </lineage>
</organism>
<evidence type="ECO:0000313" key="2">
    <source>
        <dbReference type="Proteomes" id="UP000070779"/>
    </source>
</evidence>
<evidence type="ECO:0000313" key="1">
    <source>
        <dbReference type="EMBL" id="KXU11186.1"/>
    </source>
</evidence>
<dbReference type="AlphaFoldDB" id="A0A139R8Y7"/>
<accession>A0A139R8Y7</accession>
<dbReference type="Proteomes" id="UP000070779">
    <property type="component" value="Unassembled WGS sequence"/>
</dbReference>
<dbReference type="EMBL" id="LQZD01000407">
    <property type="protein sequence ID" value="KXU11186.1"/>
    <property type="molecule type" value="Genomic_DNA"/>
</dbReference>
<proteinExistence type="predicted"/>
<dbReference type="PATRIC" id="fig|28037.238.peg.1929"/>